<dbReference type="SMART" id="SM00020">
    <property type="entry name" value="Tryp_SPc"/>
    <property type="match status" value="1"/>
</dbReference>
<keyword evidence="2" id="KW-0378">Hydrolase</keyword>
<sequence length="348" mass="37573">MHITNRRSNRSAALISLAALTTNATLPSTWGIPDATPRIVGGVDAPPGEYPFFASWAKSCGASVIHDDILLTAAHCGPISDDQVVVGAYSRGESHESYPVRSATRRVQKRIPHPDFDSVKWQNDFMLLKLFGPVPDWIPRIQLNTDPTVPADGSDVTAIGMGRLDENGNLGFPTVLQQVNVSVVPYEMCNSDSMYRGFIDDATMICAGDETGERDACFGDSGGPLLQESADGTWTQIGVVSFGVGCARPERPGVYSRVSLAHEWIQESICEHSSTPPSTCSDVRQSNLRSSESPSSTPTQAPTQAPTITPTQAPSRGLRTRDFTKAKKQARESAMARARSLPLPDYIP</sequence>
<feature type="signal peptide" evidence="4">
    <location>
        <begin position="1"/>
        <end position="31"/>
    </location>
</feature>
<feature type="compositionally biased region" description="Low complexity" evidence="3">
    <location>
        <begin position="290"/>
        <end position="315"/>
    </location>
</feature>
<keyword evidence="2" id="KW-0645">Protease</keyword>
<reference evidence="6" key="2">
    <citation type="submission" date="2021-04" db="EMBL/GenBank/DDBJ databases">
        <authorList>
            <person name="Podell S."/>
        </authorList>
    </citation>
    <scope>NUCLEOTIDE SEQUENCE</scope>
    <source>
        <strain evidence="6">Hildebrandi</strain>
    </source>
</reference>
<evidence type="ECO:0000256" key="4">
    <source>
        <dbReference type="SAM" id="SignalP"/>
    </source>
</evidence>
<dbReference type="EMBL" id="JAGRRH010000004">
    <property type="protein sequence ID" value="KAG7370870.1"/>
    <property type="molecule type" value="Genomic_DNA"/>
</dbReference>
<feature type="compositionally biased region" description="Basic and acidic residues" evidence="3">
    <location>
        <begin position="319"/>
        <end position="331"/>
    </location>
</feature>
<dbReference type="InterPro" id="IPR018114">
    <property type="entry name" value="TRYPSIN_HIS"/>
</dbReference>
<keyword evidence="4" id="KW-0732">Signal</keyword>
<dbReference type="FunFam" id="2.40.10.10:FF:000002">
    <property type="entry name" value="Transmembrane protease serine"/>
    <property type="match status" value="1"/>
</dbReference>
<comment type="caution">
    <text evidence="6">The sequence shown here is derived from an EMBL/GenBank/DDBJ whole genome shotgun (WGS) entry which is preliminary data.</text>
</comment>
<feature type="chain" id="PRO_5039947788" evidence="4">
    <location>
        <begin position="32"/>
        <end position="348"/>
    </location>
</feature>
<evidence type="ECO:0000256" key="1">
    <source>
        <dbReference type="ARBA" id="ARBA00023157"/>
    </source>
</evidence>
<gene>
    <name evidence="6" type="ORF">IV203_019440</name>
</gene>
<dbReference type="InterPro" id="IPR033116">
    <property type="entry name" value="TRYPSIN_SER"/>
</dbReference>
<dbReference type="GO" id="GO:0006508">
    <property type="term" value="P:proteolysis"/>
    <property type="evidence" value="ECO:0007669"/>
    <property type="project" value="UniProtKB-KW"/>
</dbReference>
<keyword evidence="2" id="KW-0720">Serine protease</keyword>
<dbReference type="GO" id="GO:0004252">
    <property type="term" value="F:serine-type endopeptidase activity"/>
    <property type="evidence" value="ECO:0007669"/>
    <property type="project" value="InterPro"/>
</dbReference>
<keyword evidence="7" id="KW-1185">Reference proteome</keyword>
<organism evidence="6 7">
    <name type="scientific">Nitzschia inconspicua</name>
    <dbReference type="NCBI Taxonomy" id="303405"/>
    <lineage>
        <taxon>Eukaryota</taxon>
        <taxon>Sar</taxon>
        <taxon>Stramenopiles</taxon>
        <taxon>Ochrophyta</taxon>
        <taxon>Bacillariophyta</taxon>
        <taxon>Bacillariophyceae</taxon>
        <taxon>Bacillariophycidae</taxon>
        <taxon>Bacillariales</taxon>
        <taxon>Bacillariaceae</taxon>
        <taxon>Nitzschia</taxon>
    </lineage>
</organism>
<protein>
    <submittedName>
        <fullName evidence="6">Trypsin</fullName>
    </submittedName>
</protein>
<feature type="compositionally biased region" description="Polar residues" evidence="3">
    <location>
        <begin position="271"/>
        <end position="289"/>
    </location>
</feature>
<keyword evidence="1" id="KW-1015">Disulfide bond</keyword>
<dbReference type="CDD" id="cd00190">
    <property type="entry name" value="Tryp_SPc"/>
    <property type="match status" value="1"/>
</dbReference>
<dbReference type="Proteomes" id="UP000693970">
    <property type="component" value="Unassembled WGS sequence"/>
</dbReference>
<evidence type="ECO:0000259" key="5">
    <source>
        <dbReference type="PROSITE" id="PS50240"/>
    </source>
</evidence>
<feature type="domain" description="Peptidase S1" evidence="5">
    <location>
        <begin position="39"/>
        <end position="270"/>
    </location>
</feature>
<dbReference type="PROSITE" id="PS00135">
    <property type="entry name" value="TRYPSIN_SER"/>
    <property type="match status" value="1"/>
</dbReference>
<dbReference type="Pfam" id="PF00089">
    <property type="entry name" value="Trypsin"/>
    <property type="match status" value="1"/>
</dbReference>
<accession>A0A9K3Q5B0</accession>
<proteinExistence type="predicted"/>
<feature type="region of interest" description="Disordered" evidence="3">
    <location>
        <begin position="271"/>
        <end position="348"/>
    </location>
</feature>
<evidence type="ECO:0000256" key="3">
    <source>
        <dbReference type="SAM" id="MobiDB-lite"/>
    </source>
</evidence>
<evidence type="ECO:0000313" key="7">
    <source>
        <dbReference type="Proteomes" id="UP000693970"/>
    </source>
</evidence>
<dbReference type="PROSITE" id="PS00134">
    <property type="entry name" value="TRYPSIN_HIS"/>
    <property type="match status" value="1"/>
</dbReference>
<dbReference type="InterPro" id="IPR001254">
    <property type="entry name" value="Trypsin_dom"/>
</dbReference>
<name>A0A9K3Q5B0_9STRA</name>
<dbReference type="AlphaFoldDB" id="A0A9K3Q5B0"/>
<evidence type="ECO:0000313" key="6">
    <source>
        <dbReference type="EMBL" id="KAG7370870.1"/>
    </source>
</evidence>
<reference evidence="6" key="1">
    <citation type="journal article" date="2021" name="Sci. Rep.">
        <title>Diploid genomic architecture of Nitzschia inconspicua, an elite biomass production diatom.</title>
        <authorList>
            <person name="Oliver A."/>
            <person name="Podell S."/>
            <person name="Pinowska A."/>
            <person name="Traller J.C."/>
            <person name="Smith S.R."/>
            <person name="McClure R."/>
            <person name="Beliaev A."/>
            <person name="Bohutskyi P."/>
            <person name="Hill E.A."/>
            <person name="Rabines A."/>
            <person name="Zheng H."/>
            <person name="Allen L.Z."/>
            <person name="Kuo A."/>
            <person name="Grigoriev I.V."/>
            <person name="Allen A.E."/>
            <person name="Hazlebeck D."/>
            <person name="Allen E.E."/>
        </authorList>
    </citation>
    <scope>NUCLEOTIDE SEQUENCE</scope>
    <source>
        <strain evidence="6">Hildebrandi</strain>
    </source>
</reference>
<dbReference type="OrthoDB" id="104223at2759"/>
<dbReference type="PROSITE" id="PS50240">
    <property type="entry name" value="TRYPSIN_DOM"/>
    <property type="match status" value="1"/>
</dbReference>
<dbReference type="PANTHER" id="PTHR24252">
    <property type="entry name" value="ACROSIN-RELATED"/>
    <property type="match status" value="1"/>
</dbReference>
<evidence type="ECO:0000256" key="2">
    <source>
        <dbReference type="RuleBase" id="RU363034"/>
    </source>
</evidence>
<dbReference type="PANTHER" id="PTHR24252:SF7">
    <property type="entry name" value="HYALIN"/>
    <property type="match status" value="1"/>
</dbReference>